<evidence type="ECO:0000313" key="4">
    <source>
        <dbReference type="Proteomes" id="UP000694044"/>
    </source>
</evidence>
<gene>
    <name evidence="3" type="ORF">PHYPSEUDO_000738</name>
</gene>
<protein>
    <submittedName>
        <fullName evidence="3">Uncharacterized protein</fullName>
    </submittedName>
</protein>
<dbReference type="Pfam" id="PF12796">
    <property type="entry name" value="Ank_2"/>
    <property type="match status" value="1"/>
</dbReference>
<feature type="compositionally biased region" description="Acidic residues" evidence="2">
    <location>
        <begin position="131"/>
        <end position="149"/>
    </location>
</feature>
<dbReference type="EMBL" id="JAGDFM010001099">
    <property type="protein sequence ID" value="KAG7375525.1"/>
    <property type="molecule type" value="Genomic_DNA"/>
</dbReference>
<dbReference type="Proteomes" id="UP000694044">
    <property type="component" value="Unassembled WGS sequence"/>
</dbReference>
<dbReference type="OrthoDB" id="111500at2759"/>
<feature type="compositionally biased region" description="Basic and acidic residues" evidence="2">
    <location>
        <begin position="365"/>
        <end position="385"/>
    </location>
</feature>
<feature type="compositionally biased region" description="Basic and acidic residues" evidence="2">
    <location>
        <begin position="342"/>
        <end position="358"/>
    </location>
</feature>
<dbReference type="InterPro" id="IPR002110">
    <property type="entry name" value="Ankyrin_rpt"/>
</dbReference>
<organism evidence="3 4">
    <name type="scientific">Phytophthora pseudosyringae</name>
    <dbReference type="NCBI Taxonomy" id="221518"/>
    <lineage>
        <taxon>Eukaryota</taxon>
        <taxon>Sar</taxon>
        <taxon>Stramenopiles</taxon>
        <taxon>Oomycota</taxon>
        <taxon>Peronosporomycetes</taxon>
        <taxon>Peronosporales</taxon>
        <taxon>Peronosporaceae</taxon>
        <taxon>Phytophthora</taxon>
    </lineage>
</organism>
<feature type="region of interest" description="Disordered" evidence="2">
    <location>
        <begin position="121"/>
        <end position="149"/>
    </location>
</feature>
<evidence type="ECO:0000256" key="2">
    <source>
        <dbReference type="SAM" id="MobiDB-lite"/>
    </source>
</evidence>
<feature type="region of interest" description="Disordered" evidence="2">
    <location>
        <begin position="341"/>
        <end position="408"/>
    </location>
</feature>
<dbReference type="PROSITE" id="PS50088">
    <property type="entry name" value="ANK_REPEAT"/>
    <property type="match status" value="1"/>
</dbReference>
<keyword evidence="1" id="KW-0040">ANK repeat</keyword>
<proteinExistence type="predicted"/>
<accession>A0A8T1V389</accession>
<name>A0A8T1V389_9STRA</name>
<sequence>MTQNDKSFMGGASSKPMLINAADVCSKELFESRVLARDMLTLNDDLNDVFFEMADQLGQQRTEPVENAAMMFVMPFLDGLQPNGSMNMGALPGAQRNMRVGAADVIKTRLCHSRVWPATSVREGTQNKDDADWEVMDDEDDEDYEDYEDGEDSYDVLSELMDLMGLSNDPLFGSELKYFKTRINRNPGLLSMLSMECLMYEMLGTAYDASLVEWMVQQGALSNQSTQFCRTGNDQWQRKLPVPQQVMPNTMAVHSAAIAGQEDIVRILLEADNMIDLNTLTFHSTETLAHLSVKYGHRSMLNMLRSFGADICLKDGGGKRVCDVTTDHRWSREIAGVIAEMEQGRADTNRQENRDGLLRHQSLIRAERVGKSVAAQRDDERRRELSSAAASKTNGDTNKKKSKKKGKAQGSAAISASLVVATGVPTLKKCQESLDQAAATFARLRDPKTPADDKTDDVQCACEIIKKLEGLVGVCSHPSQMNTTDRRIRTLVAIDAAQLIHMMQKFHRVDHAAITVIAVAPPQAREVLDVLEKRLLKTPIAQGEPPRFRELVQTYSSARKDMGLGHTSSSDSLRSLEWYISNTVESYEQETKLDNMVGNPFYVEFTPAGTITSSSLLSMLNYLK</sequence>
<dbReference type="AlphaFoldDB" id="A0A8T1V389"/>
<feature type="repeat" description="ANK" evidence="1">
    <location>
        <begin position="284"/>
        <end position="316"/>
    </location>
</feature>
<keyword evidence="4" id="KW-1185">Reference proteome</keyword>
<reference evidence="3" key="1">
    <citation type="submission" date="2021-02" db="EMBL/GenBank/DDBJ databases">
        <authorList>
            <person name="Palmer J.M."/>
        </authorList>
    </citation>
    <scope>NUCLEOTIDE SEQUENCE</scope>
    <source>
        <strain evidence="3">SCRP734</strain>
    </source>
</reference>
<evidence type="ECO:0000313" key="3">
    <source>
        <dbReference type="EMBL" id="KAG7375525.1"/>
    </source>
</evidence>
<evidence type="ECO:0000256" key="1">
    <source>
        <dbReference type="PROSITE-ProRule" id="PRU00023"/>
    </source>
</evidence>
<comment type="caution">
    <text evidence="3">The sequence shown here is derived from an EMBL/GenBank/DDBJ whole genome shotgun (WGS) entry which is preliminary data.</text>
</comment>